<comment type="caution">
    <text evidence="2">The sequence shown here is derived from an EMBL/GenBank/DDBJ whole genome shotgun (WGS) entry which is preliminary data.</text>
</comment>
<dbReference type="InterPro" id="IPR054189">
    <property type="entry name" value="DUF6894"/>
</dbReference>
<reference evidence="2 3" key="1">
    <citation type="journal article" date="2020" name="Arch. Microbiol.">
        <title>Bradyrhizobium uaiense sp. nov., a new highly efficient cowpea symbiont.</title>
        <authorList>
            <person name="Cabral Michel D."/>
            <person name="Azarias Guimaraes A."/>
            <person name="Martins da Costa E."/>
            <person name="Soares de Carvalho T."/>
            <person name="Balsanelli E."/>
            <person name="Willems A."/>
            <person name="Maltempi de Souza E."/>
            <person name="de Souza Moreira F.M."/>
        </authorList>
    </citation>
    <scope>NUCLEOTIDE SEQUENCE [LARGE SCALE GENOMIC DNA]</scope>
    <source>
        <strain evidence="2 3">UFLA 03-164</strain>
    </source>
</reference>
<accession>A0A6P1B7X5</accession>
<evidence type="ECO:0000313" key="2">
    <source>
        <dbReference type="EMBL" id="NEU94503.1"/>
    </source>
</evidence>
<organism evidence="2 3">
    <name type="scientific">Bradyrhizobium uaiense</name>
    <dbReference type="NCBI Taxonomy" id="2594946"/>
    <lineage>
        <taxon>Bacteria</taxon>
        <taxon>Pseudomonadati</taxon>
        <taxon>Pseudomonadota</taxon>
        <taxon>Alphaproteobacteria</taxon>
        <taxon>Hyphomicrobiales</taxon>
        <taxon>Nitrobacteraceae</taxon>
        <taxon>Bradyrhizobium</taxon>
    </lineage>
</organism>
<sequence>MPRYFFDIRDDGDVYPYEEGLDLADLRAAKIEAANTLAGIARDAGHSSGENDVAIEVRTDDGLVFHAAFVLHRSKQ</sequence>
<dbReference type="EMBL" id="VKHP01000003">
    <property type="protein sequence ID" value="NEU94503.1"/>
    <property type="molecule type" value="Genomic_DNA"/>
</dbReference>
<feature type="domain" description="DUF6894" evidence="1">
    <location>
        <begin position="3"/>
        <end position="68"/>
    </location>
</feature>
<name>A0A6P1B7X5_9BRAD</name>
<dbReference type="RefSeq" id="WP_163149680.1">
    <property type="nucleotide sequence ID" value="NZ_VKHP01000003.1"/>
</dbReference>
<gene>
    <name evidence="2" type="ORF">FNJ47_01330</name>
</gene>
<keyword evidence="3" id="KW-1185">Reference proteome</keyword>
<proteinExistence type="predicted"/>
<dbReference type="AlphaFoldDB" id="A0A6P1B7X5"/>
<dbReference type="Pfam" id="PF21834">
    <property type="entry name" value="DUF6894"/>
    <property type="match status" value="1"/>
</dbReference>
<dbReference type="Proteomes" id="UP000468531">
    <property type="component" value="Unassembled WGS sequence"/>
</dbReference>
<protein>
    <recommendedName>
        <fullName evidence="1">DUF6894 domain-containing protein</fullName>
    </recommendedName>
</protein>
<evidence type="ECO:0000259" key="1">
    <source>
        <dbReference type="Pfam" id="PF21834"/>
    </source>
</evidence>
<evidence type="ECO:0000313" key="3">
    <source>
        <dbReference type="Proteomes" id="UP000468531"/>
    </source>
</evidence>